<evidence type="ECO:0000313" key="2">
    <source>
        <dbReference type="Proteomes" id="UP000002217"/>
    </source>
</evidence>
<accession>C8VZD0</accession>
<name>C8VZD0_DESAS</name>
<organism evidence="1 2">
    <name type="scientific">Desulfofarcimen acetoxidans (strain ATCC 49208 / DSM 771 / KCTC 5769 / VKM B-1644 / 5575)</name>
    <name type="common">Desulfotomaculum acetoxidans</name>
    <dbReference type="NCBI Taxonomy" id="485916"/>
    <lineage>
        <taxon>Bacteria</taxon>
        <taxon>Bacillati</taxon>
        <taxon>Bacillota</taxon>
        <taxon>Clostridia</taxon>
        <taxon>Eubacteriales</taxon>
        <taxon>Peptococcaceae</taxon>
        <taxon>Desulfofarcimen</taxon>
    </lineage>
</organism>
<protein>
    <submittedName>
        <fullName evidence="1">Uncharacterized protein</fullName>
    </submittedName>
</protein>
<reference evidence="1 2" key="1">
    <citation type="journal article" date="2009" name="Stand. Genomic Sci.">
        <title>Complete genome sequence of Desulfotomaculum acetoxidans type strain (5575).</title>
        <authorList>
            <person name="Spring S."/>
            <person name="Lapidus A."/>
            <person name="Schroder M."/>
            <person name="Gleim D."/>
            <person name="Sims D."/>
            <person name="Meincke L."/>
            <person name="Glavina Del Rio T."/>
            <person name="Tice H."/>
            <person name="Copeland A."/>
            <person name="Cheng J.F."/>
            <person name="Lucas S."/>
            <person name="Chen F."/>
            <person name="Nolan M."/>
            <person name="Bruce D."/>
            <person name="Goodwin L."/>
            <person name="Pitluck S."/>
            <person name="Ivanova N."/>
            <person name="Mavromatis K."/>
            <person name="Mikhailova N."/>
            <person name="Pati A."/>
            <person name="Chen A."/>
            <person name="Palaniappan K."/>
            <person name="Land M."/>
            <person name="Hauser L."/>
            <person name="Chang Y.J."/>
            <person name="Jeffries C.D."/>
            <person name="Chain P."/>
            <person name="Saunders E."/>
            <person name="Brettin T."/>
            <person name="Detter J.C."/>
            <person name="Goker M."/>
            <person name="Bristow J."/>
            <person name="Eisen J.A."/>
            <person name="Markowitz V."/>
            <person name="Hugenholtz P."/>
            <person name="Kyrpides N.C."/>
            <person name="Klenk H.P."/>
            <person name="Han C."/>
        </authorList>
    </citation>
    <scope>NUCLEOTIDE SEQUENCE [LARGE SCALE GENOMIC DNA]</scope>
    <source>
        <strain evidence="2">ATCC 49208 / DSM 771 / VKM B-1644</strain>
    </source>
</reference>
<dbReference type="Proteomes" id="UP000002217">
    <property type="component" value="Chromosome"/>
</dbReference>
<dbReference type="STRING" id="485916.Dtox_4208"/>
<dbReference type="RefSeq" id="WP_015759545.1">
    <property type="nucleotide sequence ID" value="NC_013216.1"/>
</dbReference>
<dbReference type="EMBL" id="CP001720">
    <property type="protein sequence ID" value="ACV64875.1"/>
    <property type="molecule type" value="Genomic_DNA"/>
</dbReference>
<sequence length="179" mass="20522">MGRIKLVDNDEAITIYERKGNKCGCYKCGAKDSVEAVEMIKDFAAAPYRLVSTVCSVCGHKEDKHQRYFHDQGWVFNEGNGFFDGVVPGEKKDSVQNESTRVVDDSVNAKKYVQKIGLLQKYYEMACHNLLCYSKNYAMNQPKEKYESEWKEAQAECELLQEMINELPKGYNENSCLLE</sequence>
<dbReference type="OrthoDB" id="2088310at2"/>
<dbReference type="AlphaFoldDB" id="C8VZD0"/>
<evidence type="ECO:0000313" key="1">
    <source>
        <dbReference type="EMBL" id="ACV64875.1"/>
    </source>
</evidence>
<proteinExistence type="predicted"/>
<dbReference type="KEGG" id="dae:Dtox_4208"/>
<dbReference type="HOGENOM" id="CLU_1501172_0_0_9"/>
<keyword evidence="2" id="KW-1185">Reference proteome</keyword>
<gene>
    <name evidence="1" type="ordered locus">Dtox_4208</name>
</gene>